<gene>
    <name evidence="2" type="ORF">PR048_003538</name>
</gene>
<evidence type="ECO:0000313" key="3">
    <source>
        <dbReference type="Proteomes" id="UP001159363"/>
    </source>
</evidence>
<evidence type="ECO:0000256" key="1">
    <source>
        <dbReference type="SAM" id="MobiDB-lite"/>
    </source>
</evidence>
<evidence type="ECO:0000313" key="2">
    <source>
        <dbReference type="EMBL" id="KAJ8898178.1"/>
    </source>
</evidence>
<dbReference type="Proteomes" id="UP001159363">
    <property type="component" value="Chromosome 1"/>
</dbReference>
<feature type="compositionally biased region" description="Polar residues" evidence="1">
    <location>
        <begin position="413"/>
        <end position="427"/>
    </location>
</feature>
<sequence length="479" mass="52282">MARCHPAGKRQSPEQVAGRPRGSLARPLTHIPAAAAPTSLGELSPSSPPATPAICSRHALCPPRIPCSLSQSSRVYREVKEWVRDLPRGGGRDLATPLVEQSASGRVRFLLSRHIAACVYIVNKHVTTSEQVPVARGLVHPWPTQLPARRSQLRGAPRSWPAAYALPTTRAAVVERLACSPPTGANRAQSSVRITPGFYHVGIVPDDAAVRRGFLGDLPFRPPLHPRRCSILITFHPQRLRIIPDSKCEGISRVRSGMPCPVSGAYLKIMLQAAPLSSRRSTCLLADKGRPRSQRMIDACPIRPSGLVPIPYFRGLNVCGCRCKNVLVIAFAFRRATHASGARPEKRRTATMISGVEGCGLRALAQRRNGREAVAKRARPSTRINPLGRHTFTDTEDNVETLEQRARGAPVSKMTSPTSKQQVGTPIRQTACDEDDGINMTAVDTEPHCYRLRAQGTGHRVNPNLRMGVVKIVEARHIN</sequence>
<feature type="region of interest" description="Disordered" evidence="1">
    <location>
        <begin position="406"/>
        <end position="427"/>
    </location>
</feature>
<dbReference type="EMBL" id="JARBHB010000001">
    <property type="protein sequence ID" value="KAJ8898178.1"/>
    <property type="molecule type" value="Genomic_DNA"/>
</dbReference>
<proteinExistence type="predicted"/>
<reference evidence="2 3" key="1">
    <citation type="submission" date="2023-02" db="EMBL/GenBank/DDBJ databases">
        <title>LHISI_Scaffold_Assembly.</title>
        <authorList>
            <person name="Stuart O.P."/>
            <person name="Cleave R."/>
            <person name="Magrath M.J.L."/>
            <person name="Mikheyev A.S."/>
        </authorList>
    </citation>
    <scope>NUCLEOTIDE SEQUENCE [LARGE SCALE GENOMIC DNA]</scope>
    <source>
        <strain evidence="2">Daus_M_001</strain>
        <tissue evidence="2">Leg muscle</tissue>
    </source>
</reference>
<name>A0ABQ9IQ91_9NEOP</name>
<feature type="region of interest" description="Disordered" evidence="1">
    <location>
        <begin position="1"/>
        <end position="24"/>
    </location>
</feature>
<keyword evidence="3" id="KW-1185">Reference proteome</keyword>
<accession>A0ABQ9IQ91</accession>
<organism evidence="2 3">
    <name type="scientific">Dryococelus australis</name>
    <dbReference type="NCBI Taxonomy" id="614101"/>
    <lineage>
        <taxon>Eukaryota</taxon>
        <taxon>Metazoa</taxon>
        <taxon>Ecdysozoa</taxon>
        <taxon>Arthropoda</taxon>
        <taxon>Hexapoda</taxon>
        <taxon>Insecta</taxon>
        <taxon>Pterygota</taxon>
        <taxon>Neoptera</taxon>
        <taxon>Polyneoptera</taxon>
        <taxon>Phasmatodea</taxon>
        <taxon>Verophasmatodea</taxon>
        <taxon>Anareolatae</taxon>
        <taxon>Phasmatidae</taxon>
        <taxon>Eurycanthinae</taxon>
        <taxon>Dryococelus</taxon>
    </lineage>
</organism>
<protein>
    <submittedName>
        <fullName evidence="2">Uncharacterized protein</fullName>
    </submittedName>
</protein>
<comment type="caution">
    <text evidence="2">The sequence shown here is derived from an EMBL/GenBank/DDBJ whole genome shotgun (WGS) entry which is preliminary data.</text>
</comment>